<keyword evidence="3" id="KW-0804">Transcription</keyword>
<dbReference type="PANTHER" id="PTHR30055:SF234">
    <property type="entry name" value="HTH-TYPE TRANSCRIPTIONAL REGULATOR BETI"/>
    <property type="match status" value="1"/>
</dbReference>
<keyword evidence="7" id="KW-1185">Reference proteome</keyword>
<protein>
    <submittedName>
        <fullName evidence="6">TetR/AcrR family transcriptional regulator</fullName>
    </submittedName>
</protein>
<comment type="caution">
    <text evidence="6">The sequence shown here is derived from an EMBL/GenBank/DDBJ whole genome shotgun (WGS) entry which is preliminary data.</text>
</comment>
<dbReference type="Proteomes" id="UP000460272">
    <property type="component" value="Unassembled WGS sequence"/>
</dbReference>
<proteinExistence type="predicted"/>
<evidence type="ECO:0000256" key="4">
    <source>
        <dbReference type="SAM" id="MobiDB-lite"/>
    </source>
</evidence>
<dbReference type="InterPro" id="IPR050109">
    <property type="entry name" value="HTH-type_TetR-like_transc_reg"/>
</dbReference>
<evidence type="ECO:0000313" key="7">
    <source>
        <dbReference type="Proteomes" id="UP000460272"/>
    </source>
</evidence>
<reference evidence="6 7" key="1">
    <citation type="submission" date="2018-11" db="EMBL/GenBank/DDBJ databases">
        <title>Trebonia kvetii gen.nov., sp.nov., a novel acidophilic actinobacterium, and proposal of the new actinobacterial family Treboniaceae fam. nov.</title>
        <authorList>
            <person name="Rapoport D."/>
            <person name="Sagova-Mareckova M."/>
            <person name="Sedlacek I."/>
            <person name="Provaznik J."/>
            <person name="Kralova S."/>
            <person name="Pavlinic D."/>
            <person name="Benes V."/>
            <person name="Kopecky J."/>
        </authorList>
    </citation>
    <scope>NUCLEOTIDE SEQUENCE [LARGE SCALE GENOMIC DNA]</scope>
    <source>
        <strain evidence="6 7">15Tr583</strain>
    </source>
</reference>
<organism evidence="6 7">
    <name type="scientific">Trebonia kvetii</name>
    <dbReference type="NCBI Taxonomy" id="2480626"/>
    <lineage>
        <taxon>Bacteria</taxon>
        <taxon>Bacillati</taxon>
        <taxon>Actinomycetota</taxon>
        <taxon>Actinomycetes</taxon>
        <taxon>Streptosporangiales</taxon>
        <taxon>Treboniaceae</taxon>
        <taxon>Trebonia</taxon>
    </lineage>
</organism>
<dbReference type="Pfam" id="PF00440">
    <property type="entry name" value="TetR_N"/>
    <property type="match status" value="1"/>
</dbReference>
<accession>A0A6P2CAR3</accession>
<feature type="domain" description="HTH tetR-type" evidence="5">
    <location>
        <begin position="35"/>
        <end position="82"/>
    </location>
</feature>
<evidence type="ECO:0000256" key="3">
    <source>
        <dbReference type="ARBA" id="ARBA00023163"/>
    </source>
</evidence>
<sequence length="246" mass="26336">MTADRTRAAGPGSAGPGSASTGSAGTGKASTRELILDTAERLFAEQGIFATSNRRIAEAAGQGNTSVAGYHFGSKADLVRAITRRFTAEAERSRTQMLAGLDDSATLEELLGCLVRPWTDRFEALGPDSYFARVCAQAMNNPTLRPIVVEEGSHSASLEQTWEALDKYFPGGADLSTELRRGMMQHLIVFVCAEREGALAEGRPTSRRTWADEANGLIDALQGIITAAMTDLSPSPARRRPYGRVS</sequence>
<evidence type="ECO:0000313" key="6">
    <source>
        <dbReference type="EMBL" id="TVZ06653.1"/>
    </source>
</evidence>
<dbReference type="EMBL" id="RPFW01000001">
    <property type="protein sequence ID" value="TVZ06653.1"/>
    <property type="molecule type" value="Genomic_DNA"/>
</dbReference>
<keyword evidence="2" id="KW-0238">DNA-binding</keyword>
<dbReference type="AlphaFoldDB" id="A0A6P2CAR3"/>
<dbReference type="InterPro" id="IPR009057">
    <property type="entry name" value="Homeodomain-like_sf"/>
</dbReference>
<gene>
    <name evidence="6" type="ORF">EAS64_04525</name>
</gene>
<dbReference type="SUPFAM" id="SSF46689">
    <property type="entry name" value="Homeodomain-like"/>
    <property type="match status" value="1"/>
</dbReference>
<name>A0A6P2CAR3_9ACTN</name>
<dbReference type="RefSeq" id="WP_145851406.1">
    <property type="nucleotide sequence ID" value="NZ_RPFW01000001.1"/>
</dbReference>
<dbReference type="PANTHER" id="PTHR30055">
    <property type="entry name" value="HTH-TYPE TRANSCRIPTIONAL REGULATOR RUTR"/>
    <property type="match status" value="1"/>
</dbReference>
<keyword evidence="1" id="KW-0805">Transcription regulation</keyword>
<dbReference type="Gene3D" id="1.10.357.10">
    <property type="entry name" value="Tetracycline Repressor, domain 2"/>
    <property type="match status" value="1"/>
</dbReference>
<feature type="compositionally biased region" description="Low complexity" evidence="4">
    <location>
        <begin position="8"/>
        <end position="29"/>
    </location>
</feature>
<feature type="region of interest" description="Disordered" evidence="4">
    <location>
        <begin position="1"/>
        <end position="30"/>
    </location>
</feature>
<evidence type="ECO:0000259" key="5">
    <source>
        <dbReference type="Pfam" id="PF00440"/>
    </source>
</evidence>
<evidence type="ECO:0000256" key="1">
    <source>
        <dbReference type="ARBA" id="ARBA00023015"/>
    </source>
</evidence>
<dbReference type="InterPro" id="IPR001647">
    <property type="entry name" value="HTH_TetR"/>
</dbReference>
<dbReference type="GO" id="GO:0000976">
    <property type="term" value="F:transcription cis-regulatory region binding"/>
    <property type="evidence" value="ECO:0007669"/>
    <property type="project" value="TreeGrafter"/>
</dbReference>
<evidence type="ECO:0000256" key="2">
    <source>
        <dbReference type="ARBA" id="ARBA00023125"/>
    </source>
</evidence>
<dbReference type="OrthoDB" id="2356263at2"/>
<dbReference type="GO" id="GO:0003700">
    <property type="term" value="F:DNA-binding transcription factor activity"/>
    <property type="evidence" value="ECO:0007669"/>
    <property type="project" value="TreeGrafter"/>
</dbReference>